<organism evidence="1 2">
    <name type="scientific">Parasutterella excrementihominis</name>
    <dbReference type="NCBI Taxonomy" id="487175"/>
    <lineage>
        <taxon>Bacteria</taxon>
        <taxon>Pseudomonadati</taxon>
        <taxon>Pseudomonadota</taxon>
        <taxon>Betaproteobacteria</taxon>
        <taxon>Burkholderiales</taxon>
        <taxon>Sutterellaceae</taxon>
        <taxon>Parasutterella</taxon>
    </lineage>
</organism>
<dbReference type="Proteomes" id="UP000462362">
    <property type="component" value="Unassembled WGS sequence"/>
</dbReference>
<accession>A0A6I3S3C8</accession>
<dbReference type="Pfam" id="PF04956">
    <property type="entry name" value="TrbC"/>
    <property type="match status" value="1"/>
</dbReference>
<evidence type="ECO:0000313" key="1">
    <source>
        <dbReference type="EMBL" id="MTU43492.1"/>
    </source>
</evidence>
<gene>
    <name evidence="1" type="ORF">GMD42_07620</name>
</gene>
<evidence type="ECO:0000313" key="2">
    <source>
        <dbReference type="Proteomes" id="UP000462362"/>
    </source>
</evidence>
<dbReference type="EMBL" id="WNCL01000020">
    <property type="protein sequence ID" value="MTU43492.1"/>
    <property type="molecule type" value="Genomic_DNA"/>
</dbReference>
<comment type="caution">
    <text evidence="1">The sequence shown here is derived from an EMBL/GenBank/DDBJ whole genome shotgun (WGS) entry which is preliminary data.</text>
</comment>
<dbReference type="InterPro" id="IPR007039">
    <property type="entry name" value="TrbC/VirB2"/>
</dbReference>
<sequence length="92" mass="9555">MKKNNFLFPAALAALILSDPALAAAGTQSLNNTLQTILSVFQGASLLIVTGAIIWAGYRMLYTHANIQTVGGPFLGACLIAAAPWLAELLVG</sequence>
<reference evidence="1 2" key="1">
    <citation type="journal article" date="2019" name="Nat. Med.">
        <title>A library of human gut bacterial isolates paired with longitudinal multiomics data enables mechanistic microbiome research.</title>
        <authorList>
            <person name="Poyet M."/>
            <person name="Groussin M."/>
            <person name="Gibbons S.M."/>
            <person name="Avila-Pacheco J."/>
            <person name="Jiang X."/>
            <person name="Kearney S.M."/>
            <person name="Perrotta A.R."/>
            <person name="Berdy B."/>
            <person name="Zhao S."/>
            <person name="Lieberman T.D."/>
            <person name="Swanson P.K."/>
            <person name="Smith M."/>
            <person name="Roesemann S."/>
            <person name="Alexander J.E."/>
            <person name="Rich S.A."/>
            <person name="Livny J."/>
            <person name="Vlamakis H."/>
            <person name="Clish C."/>
            <person name="Bullock K."/>
            <person name="Deik A."/>
            <person name="Scott J."/>
            <person name="Pierce K.A."/>
            <person name="Xavier R.J."/>
            <person name="Alm E.J."/>
        </authorList>
    </citation>
    <scope>NUCLEOTIDE SEQUENCE [LARGE SCALE GENOMIC DNA]</scope>
    <source>
        <strain evidence="1 2">BIOML-A2</strain>
    </source>
</reference>
<dbReference type="AlphaFoldDB" id="A0A6I3S3C8"/>
<protein>
    <submittedName>
        <fullName evidence="1">Type IV secretion system protein VirB2</fullName>
    </submittedName>
</protein>
<name>A0A6I3S3C8_9BURK</name>
<proteinExistence type="predicted"/>
<dbReference type="RefSeq" id="WP_008812091.1">
    <property type="nucleotide sequence ID" value="NZ_CANTVY010000078.1"/>
</dbReference>